<comment type="catalytic activity">
    <reaction evidence="1">
        <text>ATP + protein L-histidine = ADP + protein N-phospho-L-histidine.</text>
        <dbReference type="EC" id="2.7.13.3"/>
    </reaction>
</comment>
<gene>
    <name evidence="9" type="ORF">FJM65_04505</name>
</gene>
<feature type="domain" description="PAS" evidence="7">
    <location>
        <begin position="371"/>
        <end position="442"/>
    </location>
</feature>
<feature type="domain" description="PAC" evidence="8">
    <location>
        <begin position="443"/>
        <end position="497"/>
    </location>
</feature>
<dbReference type="InterPro" id="IPR013655">
    <property type="entry name" value="PAS_fold_3"/>
</dbReference>
<dbReference type="Pfam" id="PF02518">
    <property type="entry name" value="HATPase_c"/>
    <property type="match status" value="1"/>
</dbReference>
<dbReference type="InterPro" id="IPR036097">
    <property type="entry name" value="HisK_dim/P_sf"/>
</dbReference>
<evidence type="ECO:0000259" key="6">
    <source>
        <dbReference type="PROSITE" id="PS50109"/>
    </source>
</evidence>
<evidence type="ECO:0000256" key="1">
    <source>
        <dbReference type="ARBA" id="ARBA00000085"/>
    </source>
</evidence>
<dbReference type="InterPro" id="IPR000700">
    <property type="entry name" value="PAS-assoc_C"/>
</dbReference>
<dbReference type="Pfam" id="PF13426">
    <property type="entry name" value="PAS_9"/>
    <property type="match status" value="2"/>
</dbReference>
<accession>A0A501WI73</accession>
<protein>
    <recommendedName>
        <fullName evidence="2">histidine kinase</fullName>
        <ecNumber evidence="2">2.7.13.3</ecNumber>
    </recommendedName>
</protein>
<dbReference type="SUPFAM" id="SSF55874">
    <property type="entry name" value="ATPase domain of HSP90 chaperone/DNA topoisomerase II/histidine kinase"/>
    <property type="match status" value="1"/>
</dbReference>
<comment type="caution">
    <text evidence="9">The sequence shown here is derived from an EMBL/GenBank/DDBJ whole genome shotgun (WGS) entry which is preliminary data.</text>
</comment>
<feature type="domain" description="PAS" evidence="7">
    <location>
        <begin position="8"/>
        <end position="78"/>
    </location>
</feature>
<evidence type="ECO:0000259" key="7">
    <source>
        <dbReference type="PROSITE" id="PS50112"/>
    </source>
</evidence>
<proteinExistence type="predicted"/>
<evidence type="ECO:0000256" key="4">
    <source>
        <dbReference type="ARBA" id="ARBA00022679"/>
    </source>
</evidence>
<dbReference type="PROSITE" id="PS50113">
    <property type="entry name" value="PAC"/>
    <property type="match status" value="1"/>
</dbReference>
<name>A0A501WI73_9BACT</name>
<dbReference type="InterPro" id="IPR003594">
    <property type="entry name" value="HATPase_dom"/>
</dbReference>
<dbReference type="InterPro" id="IPR001610">
    <property type="entry name" value="PAC"/>
</dbReference>
<keyword evidence="5 9" id="KW-0418">Kinase</keyword>
<feature type="domain" description="PAS" evidence="7">
    <location>
        <begin position="257"/>
        <end position="301"/>
    </location>
</feature>
<dbReference type="SMART" id="SM00387">
    <property type="entry name" value="HATPase_c"/>
    <property type="match status" value="1"/>
</dbReference>
<dbReference type="SUPFAM" id="SSF47384">
    <property type="entry name" value="Homodimeric domain of signal transducing histidine kinase"/>
    <property type="match status" value="1"/>
</dbReference>
<dbReference type="InterPro" id="IPR005467">
    <property type="entry name" value="His_kinase_dom"/>
</dbReference>
<dbReference type="CDD" id="cd00130">
    <property type="entry name" value="PAS"/>
    <property type="match status" value="4"/>
</dbReference>
<keyword evidence="3" id="KW-0597">Phosphoprotein</keyword>
<feature type="domain" description="PAS" evidence="7">
    <location>
        <begin position="133"/>
        <end position="203"/>
    </location>
</feature>
<dbReference type="EMBL" id="VFRQ01000002">
    <property type="protein sequence ID" value="TPE45306.1"/>
    <property type="molecule type" value="Genomic_DNA"/>
</dbReference>
<dbReference type="PRINTS" id="PR00344">
    <property type="entry name" value="BCTRLSENSOR"/>
</dbReference>
<dbReference type="PROSITE" id="PS50109">
    <property type="entry name" value="HIS_KIN"/>
    <property type="match status" value="1"/>
</dbReference>
<dbReference type="InterPro" id="IPR035965">
    <property type="entry name" value="PAS-like_dom_sf"/>
</dbReference>
<sequence length="736" mass="83759">MPWNDERENNFFLALLENSTDLISIIDAEGRYSFVGGSVLNILGYQPQEMVGRSAFEYVHAEDIGFTTLALADAVTKASALLPPFRFRAKSGEWRWIEASITNKTDVDQIKGFVTNSRDVTDYVMEEKLKDRSQAHYESLFYNHPDAVFELNAEGVFVRVNKTVSQVLQYPDEEILGSHFQKFVHKDNMATATQAFINTMGGNSEYLELSVVRPSGEVGTLGITVFPVLIESQVVSLQGIAKDITLQKKYTLLVTEQAELLNNIMERIPQSFYSLDKDWSYTYVNSYYASYVGKSKEELIGSCIWELFPECMETQFYQECNKVAQSGLSVSFEETVGKRDDSVLSFQIYPLAKGVSVHFEDITERKRESDRLEKLALVASKTTTCVMVMDAACRMEWVNEAFEDLTGFTLADCFGREPQELLAGEETSAKTLKKLKKKLGNGQAFKGEVLNYAKDGRKIWFYLEITPIYNKAGQVEKFIAIRTDITERKQREQDLMRLAQDLFQQNRDLQQFSYMVSHNLRAPAANLIGLTDILQLVGKNSIMFDEALLRVRESAFKLDHVIRDMNQVLSVREGSMSLDLEEVDLRQLFDEVIAAMQHKLSKIRHTVELEVRNQAVLRTNKAYLFEVLKQLISNAIRFRKAQEPLHLKLSAVKTKKKVELTVTDNGIGMDMELAKDHIFKLYKKFHRGYKGRGAGLYLVKTYLDALHGSIKVVSEPGCGTTFSIKFKSNAKESIHH</sequence>
<dbReference type="EC" id="2.7.13.3" evidence="2"/>
<dbReference type="SMART" id="SM00091">
    <property type="entry name" value="PAS"/>
    <property type="match status" value="4"/>
</dbReference>
<dbReference type="Pfam" id="PF08447">
    <property type="entry name" value="PAS_3"/>
    <property type="match status" value="1"/>
</dbReference>
<dbReference type="InterPro" id="IPR052162">
    <property type="entry name" value="Sensor_kinase/Photoreceptor"/>
</dbReference>
<dbReference type="PANTHER" id="PTHR43304">
    <property type="entry name" value="PHYTOCHROME-LIKE PROTEIN CPH1"/>
    <property type="match status" value="1"/>
</dbReference>
<dbReference type="InterPro" id="IPR013656">
    <property type="entry name" value="PAS_4"/>
</dbReference>
<evidence type="ECO:0000313" key="10">
    <source>
        <dbReference type="Proteomes" id="UP000316727"/>
    </source>
</evidence>
<dbReference type="Gene3D" id="3.30.565.10">
    <property type="entry name" value="Histidine kinase-like ATPase, C-terminal domain"/>
    <property type="match status" value="1"/>
</dbReference>
<evidence type="ECO:0000256" key="3">
    <source>
        <dbReference type="ARBA" id="ARBA00022553"/>
    </source>
</evidence>
<dbReference type="AlphaFoldDB" id="A0A501WI73"/>
<dbReference type="Pfam" id="PF08448">
    <property type="entry name" value="PAS_4"/>
    <property type="match status" value="1"/>
</dbReference>
<dbReference type="Gene3D" id="3.30.450.20">
    <property type="entry name" value="PAS domain"/>
    <property type="match status" value="4"/>
</dbReference>
<keyword evidence="4" id="KW-0808">Transferase</keyword>
<evidence type="ECO:0000256" key="2">
    <source>
        <dbReference type="ARBA" id="ARBA00012438"/>
    </source>
</evidence>
<dbReference type="InterPro" id="IPR036890">
    <property type="entry name" value="HATPase_C_sf"/>
</dbReference>
<dbReference type="InterPro" id="IPR000014">
    <property type="entry name" value="PAS"/>
</dbReference>
<dbReference type="SMART" id="SM00086">
    <property type="entry name" value="PAC"/>
    <property type="match status" value="3"/>
</dbReference>
<evidence type="ECO:0000313" key="9">
    <source>
        <dbReference type="EMBL" id="TPE45306.1"/>
    </source>
</evidence>
<dbReference type="SUPFAM" id="SSF55785">
    <property type="entry name" value="PYP-like sensor domain (PAS domain)"/>
    <property type="match status" value="4"/>
</dbReference>
<dbReference type="PANTHER" id="PTHR43304:SF1">
    <property type="entry name" value="PAC DOMAIN-CONTAINING PROTEIN"/>
    <property type="match status" value="1"/>
</dbReference>
<dbReference type="InterPro" id="IPR004358">
    <property type="entry name" value="Sig_transdc_His_kin-like_C"/>
</dbReference>
<keyword evidence="10" id="KW-1185">Reference proteome</keyword>
<dbReference type="PROSITE" id="PS50112">
    <property type="entry name" value="PAS"/>
    <property type="match status" value="4"/>
</dbReference>
<dbReference type="OrthoDB" id="9766459at2"/>
<dbReference type="Gene3D" id="1.10.287.130">
    <property type="match status" value="1"/>
</dbReference>
<dbReference type="RefSeq" id="WP_140619898.1">
    <property type="nucleotide sequence ID" value="NZ_VFRQ01000002.1"/>
</dbReference>
<organism evidence="9 10">
    <name type="scientific">Pontibacter mangrovi</name>
    <dbReference type="NCBI Taxonomy" id="2589816"/>
    <lineage>
        <taxon>Bacteria</taxon>
        <taxon>Pseudomonadati</taxon>
        <taxon>Bacteroidota</taxon>
        <taxon>Cytophagia</taxon>
        <taxon>Cytophagales</taxon>
        <taxon>Hymenobacteraceae</taxon>
        <taxon>Pontibacter</taxon>
    </lineage>
</organism>
<dbReference type="Proteomes" id="UP000316727">
    <property type="component" value="Unassembled WGS sequence"/>
</dbReference>
<dbReference type="GO" id="GO:0000155">
    <property type="term" value="F:phosphorelay sensor kinase activity"/>
    <property type="evidence" value="ECO:0007669"/>
    <property type="project" value="InterPro"/>
</dbReference>
<evidence type="ECO:0000259" key="8">
    <source>
        <dbReference type="PROSITE" id="PS50113"/>
    </source>
</evidence>
<evidence type="ECO:0000256" key="5">
    <source>
        <dbReference type="ARBA" id="ARBA00022777"/>
    </source>
</evidence>
<reference evidence="9 10" key="1">
    <citation type="submission" date="2019-06" db="EMBL/GenBank/DDBJ databases">
        <title>A novel bacterium of genus Pontibacter, isolated from marine sediment.</title>
        <authorList>
            <person name="Huang H."/>
            <person name="Mo K."/>
            <person name="Hu Y."/>
        </authorList>
    </citation>
    <scope>NUCLEOTIDE SEQUENCE [LARGE SCALE GENOMIC DNA]</scope>
    <source>
        <strain evidence="9 10">HB172049</strain>
    </source>
</reference>
<feature type="domain" description="Histidine kinase" evidence="6">
    <location>
        <begin position="515"/>
        <end position="730"/>
    </location>
</feature>
<dbReference type="NCBIfam" id="TIGR00229">
    <property type="entry name" value="sensory_box"/>
    <property type="match status" value="4"/>
</dbReference>